<accession>A0A8E6B7Y5</accession>
<sequence length="514" mass="57259">MSRTVCFVIFVCAVFFANSNPIFAQPDQINQAIRLQNAIKLGREALTQKKPQEAVRILEESILFANGQTAYLELLRDAYIAAIKESQLKNGSDEMIAHIRKQLKTLELSVGTGDAKKGAVATKSEEVRTPSPADKSAETMNPKVDLPPLTVEDPKVAEPEKKTEVAKVAKEVSAPAVDSGLRLDAARLFGARKYREASEKFAAMEKNSIPLREDEKQCWAFCRLEVVAERWKANLDSDPSASKNEVLTAMALGGKPVKSFGDALLEKLSTVETPVTADTFATSGRNFVVHSISKRLKGEEISRYAEQLRSLALERWTGSKGIDWKIPCEIYLYETAEAYARATGKPASHPGHSTVKFDGGKVVSRRIDLHLEASELFEAQLPREIHYVVMSELFSEEPLPVWAELGMTTLAEPAAHRSRNRRMAARLIEERKLLKLEKVFEATASPNDSSVTSFYLASVTVVDYLVRLKGYRTFVVFLQESPRRGVEKSLSQHYGIKSLAELEKKWQADLLRGE</sequence>
<dbReference type="RefSeq" id="WP_213497907.1">
    <property type="nucleotide sequence ID" value="NZ_CP074694.1"/>
</dbReference>
<name>A0A8E6B7Y5_9BACT</name>
<evidence type="ECO:0000313" key="4">
    <source>
        <dbReference type="Proteomes" id="UP000676194"/>
    </source>
</evidence>
<gene>
    <name evidence="3" type="ORF">KIH39_03620</name>
</gene>
<dbReference type="Proteomes" id="UP000676194">
    <property type="component" value="Chromosome"/>
</dbReference>
<dbReference type="AlphaFoldDB" id="A0A8E6B7Y5"/>
<feature type="region of interest" description="Disordered" evidence="1">
    <location>
        <begin position="115"/>
        <end position="158"/>
    </location>
</feature>
<evidence type="ECO:0000313" key="3">
    <source>
        <dbReference type="EMBL" id="QVL33017.1"/>
    </source>
</evidence>
<feature type="chain" id="PRO_5034375870" evidence="2">
    <location>
        <begin position="25"/>
        <end position="514"/>
    </location>
</feature>
<reference evidence="3" key="1">
    <citation type="submission" date="2021-05" db="EMBL/GenBank/DDBJ databases">
        <title>Complete genome sequence of the cellulolytic planctomycete Telmatocola sphagniphila SP2T and characterization of the first cellulase from planctomycetes.</title>
        <authorList>
            <person name="Rakitin A.L."/>
            <person name="Beletsky A.V."/>
            <person name="Naumoff D.G."/>
            <person name="Kulichevskaya I.S."/>
            <person name="Mardanov A.V."/>
            <person name="Ravin N.V."/>
            <person name="Dedysh S.N."/>
        </authorList>
    </citation>
    <scope>NUCLEOTIDE SEQUENCE</scope>
    <source>
        <strain evidence="3">SP2T</strain>
    </source>
</reference>
<protein>
    <submittedName>
        <fullName evidence="3">Uncharacterized protein</fullName>
    </submittedName>
</protein>
<keyword evidence="4" id="KW-1185">Reference proteome</keyword>
<dbReference type="EMBL" id="CP074694">
    <property type="protein sequence ID" value="QVL33017.1"/>
    <property type="molecule type" value="Genomic_DNA"/>
</dbReference>
<dbReference type="KEGG" id="tsph:KIH39_03620"/>
<evidence type="ECO:0000256" key="2">
    <source>
        <dbReference type="SAM" id="SignalP"/>
    </source>
</evidence>
<evidence type="ECO:0000256" key="1">
    <source>
        <dbReference type="SAM" id="MobiDB-lite"/>
    </source>
</evidence>
<keyword evidence="2" id="KW-0732">Signal</keyword>
<proteinExistence type="predicted"/>
<organism evidence="3 4">
    <name type="scientific">Telmatocola sphagniphila</name>
    <dbReference type="NCBI Taxonomy" id="1123043"/>
    <lineage>
        <taxon>Bacteria</taxon>
        <taxon>Pseudomonadati</taxon>
        <taxon>Planctomycetota</taxon>
        <taxon>Planctomycetia</taxon>
        <taxon>Gemmatales</taxon>
        <taxon>Gemmataceae</taxon>
    </lineage>
</organism>
<feature type="signal peptide" evidence="2">
    <location>
        <begin position="1"/>
        <end position="24"/>
    </location>
</feature>